<gene>
    <name evidence="2" type="ORF">A3C67_01390</name>
</gene>
<keyword evidence="1" id="KW-0472">Membrane</keyword>
<dbReference type="EMBL" id="MFUG01000013">
    <property type="protein sequence ID" value="OGI76004.1"/>
    <property type="molecule type" value="Genomic_DNA"/>
</dbReference>
<feature type="transmembrane region" description="Helical" evidence="1">
    <location>
        <begin position="103"/>
        <end position="121"/>
    </location>
</feature>
<sequence length="134" mass="15115">MSIKKITLLFLCLSLVGLGVSYYIFQLDLQTSATGDLLLKLRDGLFYGMSALALIFLILLFLPRAFPAWKKFAIWFIPLATLLFIFYPDPGSGDYFSPYPEQVYKWVSILYVVISIGIIAFSTRKSSVTPTLPN</sequence>
<organism evidence="2 3">
    <name type="scientific">Candidatus Nomurabacteria bacterium RIFCSPHIGHO2_02_FULL_42_19</name>
    <dbReference type="NCBI Taxonomy" id="1801756"/>
    <lineage>
        <taxon>Bacteria</taxon>
        <taxon>Candidatus Nomuraibacteriota</taxon>
    </lineage>
</organism>
<proteinExistence type="predicted"/>
<evidence type="ECO:0000313" key="2">
    <source>
        <dbReference type="EMBL" id="OGI76004.1"/>
    </source>
</evidence>
<feature type="transmembrane region" description="Helical" evidence="1">
    <location>
        <begin position="72"/>
        <end position="88"/>
    </location>
</feature>
<evidence type="ECO:0000256" key="1">
    <source>
        <dbReference type="SAM" id="Phobius"/>
    </source>
</evidence>
<dbReference type="Proteomes" id="UP000179275">
    <property type="component" value="Unassembled WGS sequence"/>
</dbReference>
<evidence type="ECO:0000313" key="3">
    <source>
        <dbReference type="Proteomes" id="UP000179275"/>
    </source>
</evidence>
<dbReference type="AlphaFoldDB" id="A0A1F6W2E4"/>
<dbReference type="STRING" id="1801756.A3C67_01390"/>
<name>A0A1F6W2E4_9BACT</name>
<protein>
    <submittedName>
        <fullName evidence="2">Uncharacterized protein</fullName>
    </submittedName>
</protein>
<feature type="transmembrane region" description="Helical" evidence="1">
    <location>
        <begin position="45"/>
        <end position="65"/>
    </location>
</feature>
<keyword evidence="1" id="KW-0812">Transmembrane</keyword>
<keyword evidence="1" id="KW-1133">Transmembrane helix</keyword>
<comment type="caution">
    <text evidence="2">The sequence shown here is derived from an EMBL/GenBank/DDBJ whole genome shotgun (WGS) entry which is preliminary data.</text>
</comment>
<accession>A0A1F6W2E4</accession>
<reference evidence="2 3" key="1">
    <citation type="journal article" date="2016" name="Nat. Commun.">
        <title>Thousands of microbial genomes shed light on interconnected biogeochemical processes in an aquifer system.</title>
        <authorList>
            <person name="Anantharaman K."/>
            <person name="Brown C.T."/>
            <person name="Hug L.A."/>
            <person name="Sharon I."/>
            <person name="Castelle C.J."/>
            <person name="Probst A.J."/>
            <person name="Thomas B.C."/>
            <person name="Singh A."/>
            <person name="Wilkins M.J."/>
            <person name="Karaoz U."/>
            <person name="Brodie E.L."/>
            <person name="Williams K.H."/>
            <person name="Hubbard S.S."/>
            <person name="Banfield J.F."/>
        </authorList>
    </citation>
    <scope>NUCLEOTIDE SEQUENCE [LARGE SCALE GENOMIC DNA]</scope>
</reference>